<organism evidence="2 3">
    <name type="scientific">Halomicrobium zhouii</name>
    <dbReference type="NCBI Taxonomy" id="767519"/>
    <lineage>
        <taxon>Archaea</taxon>
        <taxon>Methanobacteriati</taxon>
        <taxon>Methanobacteriota</taxon>
        <taxon>Stenosarchaea group</taxon>
        <taxon>Halobacteria</taxon>
        <taxon>Halobacteriales</taxon>
        <taxon>Haloarculaceae</taxon>
        <taxon>Halomicrobium</taxon>
    </lineage>
</organism>
<dbReference type="OrthoDB" id="242308at2157"/>
<dbReference type="RefSeq" id="WP_089816604.1">
    <property type="nucleotide sequence ID" value="NZ_FOZK01000002.1"/>
</dbReference>
<evidence type="ECO:0000313" key="2">
    <source>
        <dbReference type="EMBL" id="SFR99552.1"/>
    </source>
</evidence>
<dbReference type="STRING" id="767519.SAMN05216559_2227"/>
<protein>
    <recommendedName>
        <fullName evidence="4">CARDB protein</fullName>
    </recommendedName>
</protein>
<dbReference type="EMBL" id="FOZK01000002">
    <property type="protein sequence ID" value="SFR99552.1"/>
    <property type="molecule type" value="Genomic_DNA"/>
</dbReference>
<name>A0A1I6L816_9EURY</name>
<keyword evidence="3" id="KW-1185">Reference proteome</keyword>
<gene>
    <name evidence="2" type="ORF">SAMN05216559_2227</name>
</gene>
<evidence type="ECO:0008006" key="4">
    <source>
        <dbReference type="Google" id="ProtNLM"/>
    </source>
</evidence>
<sequence>MDRRRFLTALPLAAGLAGCVSEPGTDDTTTPSTGTSSATDTATSTERPAPDVRLRSSFRYGINDDGIGVEAPEHDQFAFVRPTGSSGDPSPTDFSLVLGDEQYTPASSVRGFRAWTPGVESVYTADGRSGWLKFDVPAVETDSVALVRDGTSQPLSEADRARLATAPELRLESVDVPESVASGDPIQLGVTVANEGEVTGTFLAGFRTGGYPKTLDVRVAPGETASGSVSYREISDDGAHFAFDYPGGDRSYEVDVTTERATGTATSTDAA</sequence>
<evidence type="ECO:0000313" key="3">
    <source>
        <dbReference type="Proteomes" id="UP000199062"/>
    </source>
</evidence>
<dbReference type="Proteomes" id="UP000199062">
    <property type="component" value="Unassembled WGS sequence"/>
</dbReference>
<feature type="region of interest" description="Disordered" evidence="1">
    <location>
        <begin position="17"/>
        <end position="55"/>
    </location>
</feature>
<feature type="compositionally biased region" description="Low complexity" evidence="1">
    <location>
        <begin position="17"/>
        <end position="46"/>
    </location>
</feature>
<dbReference type="AlphaFoldDB" id="A0A1I6L816"/>
<evidence type="ECO:0000256" key="1">
    <source>
        <dbReference type="SAM" id="MobiDB-lite"/>
    </source>
</evidence>
<proteinExistence type="predicted"/>
<reference evidence="2 3" key="1">
    <citation type="submission" date="2016-10" db="EMBL/GenBank/DDBJ databases">
        <authorList>
            <person name="de Groot N.N."/>
        </authorList>
    </citation>
    <scope>NUCLEOTIDE SEQUENCE [LARGE SCALE GENOMIC DNA]</scope>
    <source>
        <strain evidence="2 3">CGMCC 1.10457</strain>
    </source>
</reference>
<dbReference type="PROSITE" id="PS51257">
    <property type="entry name" value="PROKAR_LIPOPROTEIN"/>
    <property type="match status" value="1"/>
</dbReference>
<accession>A0A1I6L816</accession>